<gene>
    <name evidence="1" type="ORF">NFI80_20620</name>
</gene>
<dbReference type="RefSeq" id="WP_235166098.1">
    <property type="nucleotide sequence ID" value="NZ_CP098805.1"/>
</dbReference>
<dbReference type="GO" id="GO:0004519">
    <property type="term" value="F:endonuclease activity"/>
    <property type="evidence" value="ECO:0007669"/>
    <property type="project" value="UniProtKB-KW"/>
</dbReference>
<keyword evidence="1" id="KW-0378">Hydrolase</keyword>
<dbReference type="Proteomes" id="UP001055420">
    <property type="component" value="Chromosome"/>
</dbReference>
<accession>A0ABY4XJ73</accession>
<evidence type="ECO:0000313" key="1">
    <source>
        <dbReference type="EMBL" id="USJ30255.1"/>
    </source>
</evidence>
<organism evidence="1 2">
    <name type="scientific">Dyadobacter chenhuakuii</name>
    <dbReference type="NCBI Taxonomy" id="2909339"/>
    <lineage>
        <taxon>Bacteria</taxon>
        <taxon>Pseudomonadati</taxon>
        <taxon>Bacteroidota</taxon>
        <taxon>Cytophagia</taxon>
        <taxon>Cytophagales</taxon>
        <taxon>Spirosomataceae</taxon>
        <taxon>Dyadobacter</taxon>
    </lineage>
</organism>
<sequence>MSKSIGHMIASSNPQRVLPKTISAKNIPDVLIHEIIDGIPLYRKGYRDVLAKTKTVEDIMGSSSLQAFLITYLTIWIGKQIDEHKYHILTNEAGLHLDRKNNLAGDLLIFDSIKLTIDKINKNYASVPPLISIEVDIDIALEDLTDHSYINLKTRKLLDFGAEKVIWFLTESKKVMVATHDGGWQSFDWNCDVEILDGITCNVGQYLKDKGSDFA</sequence>
<keyword evidence="1" id="KW-0255">Endonuclease</keyword>
<proteinExistence type="predicted"/>
<keyword evidence="1" id="KW-0540">Nuclease</keyword>
<evidence type="ECO:0000313" key="2">
    <source>
        <dbReference type="Proteomes" id="UP001055420"/>
    </source>
</evidence>
<protein>
    <submittedName>
        <fullName evidence="1">Uma2 family endonuclease</fullName>
    </submittedName>
</protein>
<name>A0ABY4XJ73_9BACT</name>
<dbReference type="EMBL" id="CP098805">
    <property type="protein sequence ID" value="USJ30255.1"/>
    <property type="molecule type" value="Genomic_DNA"/>
</dbReference>
<reference evidence="1" key="1">
    <citation type="submission" date="2022-06" db="EMBL/GenBank/DDBJ databases">
        <title>Novel species in genus Dyadobacter.</title>
        <authorList>
            <person name="Ma C."/>
        </authorList>
    </citation>
    <scope>NUCLEOTIDE SEQUENCE</scope>
    <source>
        <strain evidence="1">CY22</strain>
    </source>
</reference>
<keyword evidence="2" id="KW-1185">Reference proteome</keyword>